<reference evidence="8" key="1">
    <citation type="journal article" date="2020" name="Plant Biotechnol. J.">
        <title>The pomegranate (Punica granatum L.) draft genome dissects genetic divergence between soft- and hard-seeded cultivars.</title>
        <authorList>
            <person name="Luo X."/>
            <person name="Li H."/>
            <person name="Wu Z."/>
            <person name="Yao W."/>
            <person name="Zhao P."/>
            <person name="Cao D."/>
            <person name="Yu H."/>
            <person name="Li K."/>
            <person name="Poudel K."/>
            <person name="Zhao D."/>
            <person name="Zhang F."/>
            <person name="Xia X."/>
            <person name="Chen L."/>
            <person name="Wang Q."/>
            <person name="Jing D."/>
            <person name="Cao S."/>
        </authorList>
    </citation>
    <scope>NUCLEOTIDE SEQUENCE [LARGE SCALE GENOMIC DNA]</scope>
    <source>
        <strain evidence="8">cv. Tunisia</strain>
    </source>
</reference>
<evidence type="ECO:0000313" key="9">
    <source>
        <dbReference type="RefSeq" id="XP_031390642.1"/>
    </source>
</evidence>
<dbReference type="GO" id="GO:0046872">
    <property type="term" value="F:metal ion binding"/>
    <property type="evidence" value="ECO:0007669"/>
    <property type="project" value="UniProtKB-KW"/>
</dbReference>
<feature type="region of interest" description="Disordered" evidence="4">
    <location>
        <begin position="165"/>
        <end position="196"/>
    </location>
</feature>
<dbReference type="AlphaFoldDB" id="A0A6P8D0M7"/>
<evidence type="ECO:0000256" key="3">
    <source>
        <dbReference type="ARBA" id="ARBA00022842"/>
    </source>
</evidence>
<dbReference type="RefSeq" id="XP_031390642.1">
    <property type="nucleotide sequence ID" value="XM_031534782.1"/>
</dbReference>
<dbReference type="SUPFAM" id="SSF81653">
    <property type="entry name" value="Calcium ATPase, transduction domain A"/>
    <property type="match status" value="1"/>
</dbReference>
<feature type="domain" description="Cation-transporting P-type ATPase C-terminal" evidence="7">
    <location>
        <begin position="919"/>
        <end position="1084"/>
    </location>
</feature>
<dbReference type="GO" id="GO:0000166">
    <property type="term" value="F:nucleotide binding"/>
    <property type="evidence" value="ECO:0007669"/>
    <property type="project" value="InterPro"/>
</dbReference>
<feature type="region of interest" description="Disordered" evidence="4">
    <location>
        <begin position="1"/>
        <end position="20"/>
    </location>
</feature>
<feature type="transmembrane region" description="Helical" evidence="5">
    <location>
        <begin position="274"/>
        <end position="291"/>
    </location>
</feature>
<feature type="region of interest" description="Disordered" evidence="4">
    <location>
        <begin position="76"/>
        <end position="134"/>
    </location>
</feature>
<evidence type="ECO:0000313" key="8">
    <source>
        <dbReference type="Proteomes" id="UP000515151"/>
    </source>
</evidence>
<dbReference type="InterPro" id="IPR023299">
    <property type="entry name" value="ATPase_P-typ_cyto_dom_N"/>
</dbReference>
<dbReference type="Gene3D" id="1.20.1110.10">
    <property type="entry name" value="Calcium-transporting ATPase, transmembrane domain"/>
    <property type="match status" value="2"/>
</dbReference>
<dbReference type="PANTHER" id="PTHR24093">
    <property type="entry name" value="CATION TRANSPORTING ATPASE"/>
    <property type="match status" value="1"/>
</dbReference>
<proteinExistence type="predicted"/>
<feature type="transmembrane region" description="Helical" evidence="5">
    <location>
        <begin position="507"/>
        <end position="526"/>
    </location>
</feature>
<sequence>MATKASQIQHSTSTNRPDSIMSSITLLGRPWRRVWLGGWFLGRLLNISKNRTAASTPRPGPLLLARSSATAYAALRSDPSPTAEESQDHSIQITGDDDDDDQEGRLVRSPAPSSGATEHPQNSHTTAASAVREAPAEHDLTAPLLDQLSDEQANCMEESHVLPICDEGEGEGEGEGEEENTSSSEVAGNAAVGSFQDEHRLDRDHIRLMLKRKSSSFLRRVGGVRKVALVLGTDLEMGINPADDQGLRPNPTPPTPAPKKCYLHFLLEEACKSSIVMLLLAAAILSFLIGFKAQGFKNGWHDGTAIVAAIFLLITVRSAANLYQAKRLEKELQKRTHLWVKVRRNGEDRFVEIYRVVEGDVVKLKKGSIVPADGVFVDGSDLVLEEVPNPKIDRDHNPFLFSGSRVMSGTGTMLAVSTVDSNSQLVKEHSRLDLNDPSLLEERVNRPSRDMDILVLVLSILILVLALVRVWHQKPDVSGEKPELKGEVPVNQVMSLLEKILQFQQKMIRVLTSFLTAMVIVLQHGVPFTSGLTLKCWNLKAVSVKIQNWWACATMGIVTILYVDLNCGMDQMEVAEVLIGERNIACPEKDSKTPDLVLESLHRAIEVSARVPDISASPRSRMLSDWANSKWDLNDKFGNNQYAILDSRKLKSGKKGLGVSMRKEGSADEERILYLHWKGAASSIIDMCSHYINQAGMGCSLDGRREMLGCVIKDMEERGLITIAFASREMDTEEIREDGLNLLAIVGLKFICSNRTKSAVRYFRREGIRVMLVSEDEPSALRSIVYELELRGVQQPNEEEDMQEITMREVLKPEENHSIVSSFKKAGEVVAVYGGGSTPDIVTLKEADLGITDSDKSTQMAKDGADMVLSRGITSLAQPLELGRCAYRNIQVFYCLQLSTWISWFVLTLVVTVGSGDSPRTPLQQIWVYAVMCFLGGLMMRIEWSPPSLIAQKPAPRTVALINQSMWVEIAGQVSCQLLVFSLFQFKGQDITGVSNGTQRAMTFASLTLCQVLNLIKATKTGTIKELAGVLRQHYWFVVILGVIVAAQVVLVQFAWSLTDGLPLSGTQWMLSCGIAVLPLVLHSTGEFLFSVMSIDFLPRLSGLSFWSFWMPIFIFSSILLVSATQIIQPEFSH</sequence>
<evidence type="ECO:0000256" key="1">
    <source>
        <dbReference type="ARBA" id="ARBA00022723"/>
    </source>
</evidence>
<feature type="transmembrane region" description="Helical" evidence="5">
    <location>
        <begin position="1104"/>
        <end position="1128"/>
    </location>
</feature>
<dbReference type="InterPro" id="IPR023298">
    <property type="entry name" value="ATPase_P-typ_TM_dom_sf"/>
</dbReference>
<reference evidence="9" key="2">
    <citation type="submission" date="2025-08" db="UniProtKB">
        <authorList>
            <consortium name="RefSeq"/>
        </authorList>
    </citation>
    <scope>IDENTIFICATION</scope>
    <source>
        <tissue evidence="9">Leaf</tissue>
    </source>
</reference>
<evidence type="ECO:0000259" key="7">
    <source>
        <dbReference type="Pfam" id="PF00689"/>
    </source>
</evidence>
<gene>
    <name evidence="9" type="primary">LOC116203118</name>
</gene>
<dbReference type="Gene3D" id="3.40.1110.10">
    <property type="entry name" value="Calcium-transporting ATPase, cytoplasmic domain N"/>
    <property type="match status" value="1"/>
</dbReference>
<evidence type="ECO:0000259" key="6">
    <source>
        <dbReference type="Pfam" id="PF00122"/>
    </source>
</evidence>
<dbReference type="Proteomes" id="UP000515151">
    <property type="component" value="Chromosome 4"/>
</dbReference>
<accession>A0A6P8D0M7</accession>
<feature type="transmembrane region" description="Helical" evidence="5">
    <location>
        <begin position="453"/>
        <end position="471"/>
    </location>
</feature>
<feature type="transmembrane region" description="Helical" evidence="5">
    <location>
        <begin position="1035"/>
        <end position="1056"/>
    </location>
</feature>
<dbReference type="Pfam" id="PF00122">
    <property type="entry name" value="E1-E2_ATPase"/>
    <property type="match status" value="1"/>
</dbReference>
<keyword evidence="8" id="KW-1185">Reference proteome</keyword>
<dbReference type="SUPFAM" id="SSF56784">
    <property type="entry name" value="HAD-like"/>
    <property type="match status" value="1"/>
</dbReference>
<keyword evidence="3" id="KW-0460">Magnesium</keyword>
<keyword evidence="5" id="KW-0812">Transmembrane</keyword>
<dbReference type="InterPro" id="IPR006068">
    <property type="entry name" value="ATPase_P-typ_cation-transptr_C"/>
</dbReference>
<keyword evidence="5" id="KW-0472">Membrane</keyword>
<feature type="compositionally biased region" description="Acidic residues" evidence="4">
    <location>
        <begin position="166"/>
        <end position="180"/>
    </location>
</feature>
<organism evidence="8 9">
    <name type="scientific">Punica granatum</name>
    <name type="common">Pomegranate</name>
    <dbReference type="NCBI Taxonomy" id="22663"/>
    <lineage>
        <taxon>Eukaryota</taxon>
        <taxon>Viridiplantae</taxon>
        <taxon>Streptophyta</taxon>
        <taxon>Embryophyta</taxon>
        <taxon>Tracheophyta</taxon>
        <taxon>Spermatophyta</taxon>
        <taxon>Magnoliopsida</taxon>
        <taxon>eudicotyledons</taxon>
        <taxon>Gunneridae</taxon>
        <taxon>Pentapetalae</taxon>
        <taxon>rosids</taxon>
        <taxon>malvids</taxon>
        <taxon>Myrtales</taxon>
        <taxon>Lythraceae</taxon>
        <taxon>Punica</taxon>
    </lineage>
</organism>
<evidence type="ECO:0000256" key="2">
    <source>
        <dbReference type="ARBA" id="ARBA00022837"/>
    </source>
</evidence>
<feature type="compositionally biased region" description="Polar residues" evidence="4">
    <location>
        <begin position="111"/>
        <end position="128"/>
    </location>
</feature>
<dbReference type="OrthoDB" id="1422951at2759"/>
<dbReference type="Pfam" id="PF00689">
    <property type="entry name" value="Cation_ATPase_C"/>
    <property type="match status" value="1"/>
</dbReference>
<dbReference type="GO" id="GO:0005886">
    <property type="term" value="C:plasma membrane"/>
    <property type="evidence" value="ECO:0007669"/>
    <property type="project" value="TreeGrafter"/>
</dbReference>
<dbReference type="SUPFAM" id="SSF81660">
    <property type="entry name" value="Metal cation-transporting ATPase, ATP-binding domain N"/>
    <property type="match status" value="1"/>
</dbReference>
<feature type="compositionally biased region" description="Polar residues" evidence="4">
    <location>
        <begin position="79"/>
        <end position="93"/>
    </location>
</feature>
<evidence type="ECO:0000256" key="4">
    <source>
        <dbReference type="SAM" id="MobiDB-lite"/>
    </source>
</evidence>
<dbReference type="PANTHER" id="PTHR24093:SF454">
    <property type="entry name" value="CATION-TRANSPORTING P-TYPE ATPASE C-TERMINAL DOMAIN-CONTAINING PROTEIN"/>
    <property type="match status" value="1"/>
</dbReference>
<dbReference type="GeneID" id="116203118"/>
<feature type="domain" description="P-type ATPase A" evidence="6">
    <location>
        <begin position="340"/>
        <end position="420"/>
    </location>
</feature>
<feature type="transmembrane region" description="Helical" evidence="5">
    <location>
        <begin position="303"/>
        <end position="323"/>
    </location>
</feature>
<protein>
    <submittedName>
        <fullName evidence="9">Calcium-transporting ATPase 12, plasma membrane-type-like</fullName>
    </submittedName>
</protein>
<keyword evidence="1" id="KW-0479">Metal-binding</keyword>
<feature type="transmembrane region" description="Helical" evidence="5">
    <location>
        <begin position="926"/>
        <end position="944"/>
    </location>
</feature>
<dbReference type="Gene3D" id="2.70.150.10">
    <property type="entry name" value="Calcium-transporting ATPase, cytoplasmic transduction domain A"/>
    <property type="match status" value="1"/>
</dbReference>
<dbReference type="InterPro" id="IPR008250">
    <property type="entry name" value="ATPase_P-typ_transduc_dom_A_sf"/>
</dbReference>
<name>A0A6P8D0M7_PUNGR</name>
<dbReference type="SUPFAM" id="SSF81665">
    <property type="entry name" value="Calcium ATPase, transmembrane domain M"/>
    <property type="match status" value="1"/>
</dbReference>
<dbReference type="InterPro" id="IPR036412">
    <property type="entry name" value="HAD-like_sf"/>
</dbReference>
<dbReference type="GO" id="GO:0005388">
    <property type="term" value="F:P-type calcium transporter activity"/>
    <property type="evidence" value="ECO:0007669"/>
    <property type="project" value="TreeGrafter"/>
</dbReference>
<dbReference type="InterPro" id="IPR059000">
    <property type="entry name" value="ATPase_P-type_domA"/>
</dbReference>
<feature type="transmembrane region" description="Helical" evidence="5">
    <location>
        <begin position="892"/>
        <end position="914"/>
    </location>
</feature>
<evidence type="ECO:0000256" key="5">
    <source>
        <dbReference type="SAM" id="Phobius"/>
    </source>
</evidence>
<keyword evidence="5" id="KW-1133">Transmembrane helix</keyword>
<keyword evidence="2" id="KW-0106">Calcium</keyword>
<feature type="transmembrane region" description="Helical" evidence="5">
    <location>
        <begin position="1068"/>
        <end position="1092"/>
    </location>
</feature>